<proteinExistence type="predicted"/>
<evidence type="ECO:0000313" key="1">
    <source>
        <dbReference type="EMBL" id="RNA32759.1"/>
    </source>
</evidence>
<evidence type="ECO:0000313" key="2">
    <source>
        <dbReference type="Proteomes" id="UP000276133"/>
    </source>
</evidence>
<comment type="caution">
    <text evidence="1">The sequence shown here is derived from an EMBL/GenBank/DDBJ whole genome shotgun (WGS) entry which is preliminary data.</text>
</comment>
<dbReference type="AlphaFoldDB" id="A0A3M7SAK9"/>
<name>A0A3M7SAK9_BRAPC</name>
<sequence length="139" mass="15878">MFSPLGPVIVALSDPPPAFPVSISNEEGEFTAAEFKPLPWAITKFVSHLILSAFMLNKGFCEVQYKRTEKNLHQLIKEIIFKPKCKPTKKAKDIMNKNKTKNKHIKNIIEATEASVECPCIFFRFLEEAKFRLYIKCSA</sequence>
<dbReference type="Proteomes" id="UP000276133">
    <property type="component" value="Unassembled WGS sequence"/>
</dbReference>
<organism evidence="1 2">
    <name type="scientific">Brachionus plicatilis</name>
    <name type="common">Marine rotifer</name>
    <name type="synonym">Brachionus muelleri</name>
    <dbReference type="NCBI Taxonomy" id="10195"/>
    <lineage>
        <taxon>Eukaryota</taxon>
        <taxon>Metazoa</taxon>
        <taxon>Spiralia</taxon>
        <taxon>Gnathifera</taxon>
        <taxon>Rotifera</taxon>
        <taxon>Eurotatoria</taxon>
        <taxon>Monogononta</taxon>
        <taxon>Pseudotrocha</taxon>
        <taxon>Ploima</taxon>
        <taxon>Brachionidae</taxon>
        <taxon>Brachionus</taxon>
    </lineage>
</organism>
<accession>A0A3M7SAK9</accession>
<reference evidence="1 2" key="1">
    <citation type="journal article" date="2018" name="Sci. Rep.">
        <title>Genomic signatures of local adaptation to the degree of environmental predictability in rotifers.</title>
        <authorList>
            <person name="Franch-Gras L."/>
            <person name="Hahn C."/>
            <person name="Garcia-Roger E.M."/>
            <person name="Carmona M.J."/>
            <person name="Serra M."/>
            <person name="Gomez A."/>
        </authorList>
    </citation>
    <scope>NUCLEOTIDE SEQUENCE [LARGE SCALE GENOMIC DNA]</scope>
    <source>
        <strain evidence="1">HYR1</strain>
    </source>
</reference>
<keyword evidence="2" id="KW-1185">Reference proteome</keyword>
<gene>
    <name evidence="1" type="ORF">BpHYR1_046779</name>
</gene>
<protein>
    <submittedName>
        <fullName evidence="1">Uncharacterized protein</fullName>
    </submittedName>
</protein>
<dbReference type="EMBL" id="REGN01001753">
    <property type="protein sequence ID" value="RNA32759.1"/>
    <property type="molecule type" value="Genomic_DNA"/>
</dbReference>